<evidence type="ECO:0000313" key="3">
    <source>
        <dbReference type="Proteomes" id="UP000472273"/>
    </source>
</evidence>
<protein>
    <recommendedName>
        <fullName evidence="1">Reverse transcriptase domain-containing protein</fullName>
    </recommendedName>
</protein>
<dbReference type="GeneTree" id="ENSGT00940000163630"/>
<evidence type="ECO:0000259" key="1">
    <source>
        <dbReference type="Pfam" id="PF00078"/>
    </source>
</evidence>
<reference evidence="2" key="1">
    <citation type="submission" date="2025-08" db="UniProtKB">
        <authorList>
            <consortium name="Ensembl"/>
        </authorList>
    </citation>
    <scope>IDENTIFICATION</scope>
</reference>
<dbReference type="InterPro" id="IPR043502">
    <property type="entry name" value="DNA/RNA_pol_sf"/>
</dbReference>
<feature type="domain" description="Reverse transcriptase" evidence="1">
    <location>
        <begin position="152"/>
        <end position="303"/>
    </location>
</feature>
<dbReference type="PANTHER" id="PTHR31635">
    <property type="entry name" value="REVERSE TRANSCRIPTASE DOMAIN-CONTAINING PROTEIN-RELATED"/>
    <property type="match status" value="1"/>
</dbReference>
<organism evidence="2 3">
    <name type="scientific">Pseudonaja textilis</name>
    <name type="common">Eastern brown snake</name>
    <dbReference type="NCBI Taxonomy" id="8673"/>
    <lineage>
        <taxon>Eukaryota</taxon>
        <taxon>Metazoa</taxon>
        <taxon>Chordata</taxon>
        <taxon>Craniata</taxon>
        <taxon>Vertebrata</taxon>
        <taxon>Euteleostomi</taxon>
        <taxon>Lepidosauria</taxon>
        <taxon>Squamata</taxon>
        <taxon>Bifurcata</taxon>
        <taxon>Unidentata</taxon>
        <taxon>Episquamata</taxon>
        <taxon>Toxicofera</taxon>
        <taxon>Serpentes</taxon>
        <taxon>Colubroidea</taxon>
        <taxon>Elapidae</taxon>
        <taxon>Hydrophiinae</taxon>
        <taxon>Pseudonaja</taxon>
    </lineage>
</organism>
<dbReference type="SUPFAM" id="SSF56672">
    <property type="entry name" value="DNA/RNA polymerases"/>
    <property type="match status" value="1"/>
</dbReference>
<keyword evidence="3" id="KW-1185">Reference proteome</keyword>
<sequence>MTKQIYFTHANKPGRWLAHKLKKENIQLIDDQRQICYGSKEKKEIIRDYYGKLYTQENIDDERVKQYLQNANLPQIPKEIEIMLESNITMMELTEALKKQNNGKAPGPDGLPAEFYKTLQESLNLPLLEVMNEVMSKKMIPKSWSEAYITLIPKEEADALQIKNYRPISLLNADYKIFASILAERLKKYLNNFIHSDQNGFLPKRQIKDNMRVIIGHFGILREGIDNVNWRFMLLQLEQMGFGKKFIQAIEAIYHKQTAKVMIEGELTDSIDIRKGTRQGCPLSPLLFVLTLEVLNRNIRDEKNIKGMKIKKEEFKQKEELADVLKIQVTNKIKYLGIYLTARCSTLKENNYIKLKQQIALDLMKWENLQLSLTGRISTVKMNILPRIL</sequence>
<dbReference type="Pfam" id="PF00078">
    <property type="entry name" value="RVT_1"/>
    <property type="match status" value="1"/>
</dbReference>
<proteinExistence type="predicted"/>
<dbReference type="Proteomes" id="UP000472273">
    <property type="component" value="Unplaced"/>
</dbReference>
<accession>A0A670XQU1</accession>
<dbReference type="AlphaFoldDB" id="A0A670XQU1"/>
<evidence type="ECO:0000313" key="2">
    <source>
        <dbReference type="Ensembl" id="ENSPTXP00000002034.1"/>
    </source>
</evidence>
<reference evidence="2" key="2">
    <citation type="submission" date="2025-09" db="UniProtKB">
        <authorList>
            <consortium name="Ensembl"/>
        </authorList>
    </citation>
    <scope>IDENTIFICATION</scope>
</reference>
<dbReference type="Ensembl" id="ENSPTXT00000002093.1">
    <property type="protein sequence ID" value="ENSPTXP00000002034.1"/>
    <property type="gene ID" value="ENSPTXG00000001615.1"/>
</dbReference>
<name>A0A670XQU1_PSETE</name>
<dbReference type="CDD" id="cd01650">
    <property type="entry name" value="RT_nLTR_like"/>
    <property type="match status" value="1"/>
</dbReference>
<dbReference type="OMA" id="WTEANII"/>
<dbReference type="InterPro" id="IPR000477">
    <property type="entry name" value="RT_dom"/>
</dbReference>
<dbReference type="PANTHER" id="PTHR31635:SF196">
    <property type="entry name" value="REVERSE TRANSCRIPTASE DOMAIN-CONTAINING PROTEIN-RELATED"/>
    <property type="match status" value="1"/>
</dbReference>